<dbReference type="Pfam" id="PF01395">
    <property type="entry name" value="PBP_GOBP"/>
    <property type="match status" value="1"/>
</dbReference>
<proteinExistence type="evidence at transcript level"/>
<comment type="similarity">
    <text evidence="2">Belongs to the PBP/GOBP family.</text>
</comment>
<dbReference type="PANTHER" id="PTHR11857">
    <property type="entry name" value="ODORANT BINDING PROTEIN-RELATED"/>
    <property type="match status" value="1"/>
</dbReference>
<dbReference type="AlphaFoldDB" id="A0A889XL19"/>
<dbReference type="GO" id="GO:0005615">
    <property type="term" value="C:extracellular space"/>
    <property type="evidence" value="ECO:0007669"/>
    <property type="project" value="TreeGrafter"/>
</dbReference>
<feature type="signal peptide" evidence="5">
    <location>
        <begin position="1"/>
        <end position="15"/>
    </location>
</feature>
<evidence type="ECO:0000256" key="2">
    <source>
        <dbReference type="ARBA" id="ARBA00008098"/>
    </source>
</evidence>
<dbReference type="InterPro" id="IPR036728">
    <property type="entry name" value="PBP_GOBP_sf"/>
</dbReference>
<keyword evidence="3" id="KW-0964">Secreted</keyword>
<dbReference type="SMART" id="SM00708">
    <property type="entry name" value="PhBP"/>
    <property type="match status" value="1"/>
</dbReference>
<dbReference type="GO" id="GO:0007608">
    <property type="term" value="P:sensory perception of smell"/>
    <property type="evidence" value="ECO:0007669"/>
    <property type="project" value="TreeGrafter"/>
</dbReference>
<dbReference type="CDD" id="cd23992">
    <property type="entry name" value="PBP_GOBP"/>
    <property type="match status" value="1"/>
</dbReference>
<sequence length="134" mass="14684">MKQLCWLLIVSVVMAAPPPMDEDMAELAAMVRSSCKDESGVDLALVEKVNAGNTLMDDGKLKCYIACVMETAGMMSDNEVDVEAVLALLDDNTRARNEKALRACGTQKGAEKCETAWKTQKCWQDANPGDYYLI</sequence>
<accession>A0A889XL19</accession>
<dbReference type="GO" id="GO:0005549">
    <property type="term" value="F:odorant binding"/>
    <property type="evidence" value="ECO:0007669"/>
    <property type="project" value="InterPro"/>
</dbReference>
<dbReference type="FunFam" id="1.10.238.20:FF:000001">
    <property type="entry name" value="General odorant-binding protein lush"/>
    <property type="match status" value="1"/>
</dbReference>
<evidence type="ECO:0000256" key="3">
    <source>
        <dbReference type="ARBA" id="ARBA00022525"/>
    </source>
</evidence>
<dbReference type="SUPFAM" id="SSF47565">
    <property type="entry name" value="Insect pheromone/odorant-binding proteins"/>
    <property type="match status" value="1"/>
</dbReference>
<evidence type="ECO:0000256" key="4">
    <source>
        <dbReference type="ARBA" id="ARBA00022729"/>
    </source>
</evidence>
<evidence type="ECO:0000313" key="6">
    <source>
        <dbReference type="EMBL" id="QRF70921.1"/>
    </source>
</evidence>
<feature type="chain" id="PRO_5033012000" evidence="5">
    <location>
        <begin position="16"/>
        <end position="134"/>
    </location>
</feature>
<gene>
    <name evidence="6" type="primary">OBP1</name>
</gene>
<name>A0A889XL19_9NEOP</name>
<evidence type="ECO:0000256" key="1">
    <source>
        <dbReference type="ARBA" id="ARBA00004613"/>
    </source>
</evidence>
<dbReference type="Gene3D" id="1.10.238.20">
    <property type="entry name" value="Pheromone/general odorant binding protein domain"/>
    <property type="match status" value="1"/>
</dbReference>
<dbReference type="PANTHER" id="PTHR11857:SF43">
    <property type="entry name" value="GEO07291P1-RELATED"/>
    <property type="match status" value="1"/>
</dbReference>
<keyword evidence="4 5" id="KW-0732">Signal</keyword>
<organism evidence="6">
    <name type="scientific">Semiothisa cinerearia</name>
    <dbReference type="NCBI Taxonomy" id="2249628"/>
    <lineage>
        <taxon>Eukaryota</taxon>
        <taxon>Metazoa</taxon>
        <taxon>Ecdysozoa</taxon>
        <taxon>Arthropoda</taxon>
        <taxon>Hexapoda</taxon>
        <taxon>Insecta</taxon>
        <taxon>Pterygota</taxon>
        <taxon>Neoptera</taxon>
        <taxon>Endopterygota</taxon>
        <taxon>Lepidoptera</taxon>
        <taxon>Glossata</taxon>
        <taxon>Ditrysia</taxon>
        <taxon>Geometroidea</taxon>
        <taxon>Geometridae</taxon>
        <taxon>Ennominae</taxon>
        <taxon>Semiothisa</taxon>
    </lineage>
</organism>
<comment type="subcellular location">
    <subcellularLocation>
        <location evidence="1">Secreted</location>
    </subcellularLocation>
</comment>
<reference evidence="6" key="1">
    <citation type="journal article" name="PLoS ONE">
        <title>Identification of chemosensory genes from the antennal transcriptome of Semiothisa cinerearia.</title>
        <authorList>
            <person name="Liu P."/>
            <person name="Zhang X."/>
            <person name="Meng R."/>
            <person name="Liu C."/>
            <person name="Li M."/>
            <person name="Zhang T."/>
        </authorList>
    </citation>
    <scope>NUCLEOTIDE SEQUENCE</scope>
</reference>
<dbReference type="EMBL" id="MT380331">
    <property type="protein sequence ID" value="QRF70921.1"/>
    <property type="molecule type" value="mRNA"/>
</dbReference>
<protein>
    <submittedName>
        <fullName evidence="6">Odorant binding protein</fullName>
    </submittedName>
</protein>
<dbReference type="InterPro" id="IPR006170">
    <property type="entry name" value="PBP/GOBP"/>
</dbReference>
<evidence type="ECO:0000256" key="5">
    <source>
        <dbReference type="SAM" id="SignalP"/>
    </source>
</evidence>